<accession>A0A086N793</accession>
<sequence>MNTTRGFTGRPRGARPGLPPGQYDAGDDWPVLSAEVTPELSPADWTFRVGGLVAEARTWDWAGAHRLPASAYEGDIHCVTGWSKFGVRFAGVSLDAFLEAAAPLPSATHAVAYAHTGYTANLPLADLTGGRAWIVWEYGGQPLAPEHGGPARLVVPHLYFWKSVKWIAGLELLDHDEPGFWEHNGYHARGNPWQEQRYSGD</sequence>
<dbReference type="HOGENOM" id="CLU_094953_0_0_11"/>
<dbReference type="SUPFAM" id="SSF56524">
    <property type="entry name" value="Oxidoreductase molybdopterin-binding domain"/>
    <property type="match status" value="1"/>
</dbReference>
<dbReference type="Proteomes" id="UP000029095">
    <property type="component" value="Unassembled WGS sequence"/>
</dbReference>
<dbReference type="RefSeq" id="WP_043375977.1">
    <property type="nucleotide sequence ID" value="NZ_KN039946.1"/>
</dbReference>
<dbReference type="Gene3D" id="3.90.420.10">
    <property type="entry name" value="Oxidoreductase, molybdopterin-binding domain"/>
    <property type="match status" value="1"/>
</dbReference>
<organism evidence="3 4">
    <name type="scientific">Streptomyces mutabilis</name>
    <dbReference type="NCBI Taxonomy" id="67332"/>
    <lineage>
        <taxon>Bacteria</taxon>
        <taxon>Bacillati</taxon>
        <taxon>Actinomycetota</taxon>
        <taxon>Actinomycetes</taxon>
        <taxon>Kitasatosporales</taxon>
        <taxon>Streptomycetaceae</taxon>
        <taxon>Streptomyces</taxon>
    </lineage>
</organism>
<evidence type="ECO:0000259" key="2">
    <source>
        <dbReference type="Pfam" id="PF00174"/>
    </source>
</evidence>
<dbReference type="PANTHER" id="PTHR43032">
    <property type="entry name" value="PROTEIN-METHIONINE-SULFOXIDE REDUCTASE"/>
    <property type="match status" value="1"/>
</dbReference>
<gene>
    <name evidence="3" type="ORF">FM21_13385</name>
</gene>
<dbReference type="CDD" id="cd02109">
    <property type="entry name" value="arch_bact_SO_family_Moco"/>
    <property type="match status" value="1"/>
</dbReference>
<evidence type="ECO:0000313" key="3">
    <source>
        <dbReference type="EMBL" id="KFG77011.1"/>
    </source>
</evidence>
<dbReference type="EMBL" id="JNFQ01000001">
    <property type="protein sequence ID" value="KFG77011.1"/>
    <property type="molecule type" value="Genomic_DNA"/>
</dbReference>
<dbReference type="InterPro" id="IPR000572">
    <property type="entry name" value="OxRdtase_Mopterin-bd_dom"/>
</dbReference>
<keyword evidence="4" id="KW-1185">Reference proteome</keyword>
<dbReference type="AlphaFoldDB" id="A0A086N793"/>
<protein>
    <submittedName>
        <fullName evidence="3">Molybdopterin-binding protein</fullName>
    </submittedName>
</protein>
<evidence type="ECO:0000256" key="1">
    <source>
        <dbReference type="SAM" id="MobiDB-lite"/>
    </source>
</evidence>
<name>A0A086N793_9ACTN</name>
<dbReference type="InterPro" id="IPR036374">
    <property type="entry name" value="OxRdtase_Mopterin-bd_sf"/>
</dbReference>
<reference evidence="3 4" key="1">
    <citation type="submission" date="2014-05" db="EMBL/GenBank/DDBJ databases">
        <title>Complete genome sequence of the Streptomyces mutabilis TRM45540.</title>
        <authorList>
            <person name="Luo X."/>
            <person name="Zhang L."/>
        </authorList>
    </citation>
    <scope>NUCLEOTIDE SEQUENCE [LARGE SCALE GENOMIC DNA]</scope>
    <source>
        <strain evidence="3 4">TRM45540</strain>
    </source>
</reference>
<dbReference type="PANTHER" id="PTHR43032:SF4">
    <property type="entry name" value="OXIDOREDUCTASE MOLYBDOPTERIN-BINDING DOMAIN-CONTAINING PROTEIN"/>
    <property type="match status" value="1"/>
</dbReference>
<comment type="caution">
    <text evidence="3">The sequence shown here is derived from an EMBL/GenBank/DDBJ whole genome shotgun (WGS) entry which is preliminary data.</text>
</comment>
<dbReference type="Pfam" id="PF00174">
    <property type="entry name" value="Oxidored_molyb"/>
    <property type="match status" value="1"/>
</dbReference>
<dbReference type="STRING" id="1915400.FM21_13385"/>
<proteinExistence type="predicted"/>
<evidence type="ECO:0000313" key="4">
    <source>
        <dbReference type="Proteomes" id="UP000029095"/>
    </source>
</evidence>
<feature type="region of interest" description="Disordered" evidence="1">
    <location>
        <begin position="1"/>
        <end position="24"/>
    </location>
</feature>
<feature type="domain" description="Oxidoreductase molybdopterin-binding" evidence="2">
    <location>
        <begin position="37"/>
        <end position="181"/>
    </location>
</feature>